<evidence type="ECO:0000313" key="2">
    <source>
        <dbReference type="Proteomes" id="UP000277179"/>
    </source>
</evidence>
<comment type="caution">
    <text evidence="1">The sequence shown here is derived from an EMBL/GenBank/DDBJ whole genome shotgun (WGS) entry which is preliminary data.</text>
</comment>
<reference evidence="1 2" key="1">
    <citation type="submission" date="2018-08" db="EMBL/GenBank/DDBJ databases">
        <title>Recombination of ecologically and evolutionarily significant loci maintains genetic cohesion in the Pseudomonas syringae species complex.</title>
        <authorList>
            <person name="Dillon M."/>
            <person name="Thakur S."/>
            <person name="Almeida R.N.D."/>
            <person name="Weir B.S."/>
            <person name="Guttman D.S."/>
        </authorList>
    </citation>
    <scope>NUCLEOTIDE SEQUENCE [LARGE SCALE GENOMIC DNA]</scope>
    <source>
        <strain evidence="1 2">ICMP 11288</strain>
    </source>
</reference>
<protein>
    <submittedName>
        <fullName evidence="1">Uncharacterized protein</fullName>
    </submittedName>
</protein>
<organism evidence="1 2">
    <name type="scientific">Pseudomonas salomonii</name>
    <dbReference type="NCBI Taxonomy" id="191391"/>
    <lineage>
        <taxon>Bacteria</taxon>
        <taxon>Pseudomonadati</taxon>
        <taxon>Pseudomonadota</taxon>
        <taxon>Gammaproteobacteria</taxon>
        <taxon>Pseudomonadales</taxon>
        <taxon>Pseudomonadaceae</taxon>
        <taxon>Pseudomonas</taxon>
    </lineage>
</organism>
<dbReference type="EMBL" id="RBRL01000444">
    <property type="protein sequence ID" value="RMQ82021.1"/>
    <property type="molecule type" value="Genomic_DNA"/>
</dbReference>
<accession>A0A3M4PV19</accession>
<proteinExistence type="predicted"/>
<dbReference type="AlphaFoldDB" id="A0A3M4PV19"/>
<sequence>MPPDNAVVFKRKLSDALIRSLTNLANTPMAKFLAST</sequence>
<dbReference type="Proteomes" id="UP000277179">
    <property type="component" value="Unassembled WGS sequence"/>
</dbReference>
<evidence type="ECO:0000313" key="1">
    <source>
        <dbReference type="EMBL" id="RMQ82021.1"/>
    </source>
</evidence>
<gene>
    <name evidence="1" type="ORF">ALP97_00612</name>
</gene>
<name>A0A3M4PV19_9PSED</name>